<dbReference type="EMBL" id="JACCCC010000001">
    <property type="protein sequence ID" value="NYE48575.1"/>
    <property type="molecule type" value="Genomic_DNA"/>
</dbReference>
<dbReference type="Pfam" id="PF21686">
    <property type="entry name" value="LigD_Prim-Pol"/>
    <property type="match status" value="1"/>
</dbReference>
<protein>
    <submittedName>
        <fullName evidence="2">Bifunctional non-homologous end joining protein LigD</fullName>
        <ecNumber evidence="2">6.5.1.1</ecNumber>
    </submittedName>
</protein>
<dbReference type="AlphaFoldDB" id="A0A852TZ08"/>
<accession>A0A852TZ08</accession>
<dbReference type="CDD" id="cd04861">
    <property type="entry name" value="LigD_Pol_like"/>
    <property type="match status" value="1"/>
</dbReference>
<dbReference type="Proteomes" id="UP000589036">
    <property type="component" value="Unassembled WGS sequence"/>
</dbReference>
<dbReference type="InterPro" id="IPR052171">
    <property type="entry name" value="NHEJ_LigD"/>
</dbReference>
<dbReference type="PANTHER" id="PTHR42705:SF2">
    <property type="entry name" value="BIFUNCTIONAL NON-HOMOLOGOUS END JOINING PROTEIN LIGD"/>
    <property type="match status" value="1"/>
</dbReference>
<dbReference type="EC" id="6.5.1.1" evidence="2"/>
<comment type="caution">
    <text evidence="2">The sequence shown here is derived from an EMBL/GenBank/DDBJ whole genome shotgun (WGS) entry which is preliminary data.</text>
</comment>
<keyword evidence="2" id="KW-0436">Ligase</keyword>
<dbReference type="PANTHER" id="PTHR42705">
    <property type="entry name" value="BIFUNCTIONAL NON-HOMOLOGOUS END JOINING PROTEIN LIGD"/>
    <property type="match status" value="1"/>
</dbReference>
<organism evidence="2 3">
    <name type="scientific">Spinactinospora alkalitolerans</name>
    <dbReference type="NCBI Taxonomy" id="687207"/>
    <lineage>
        <taxon>Bacteria</taxon>
        <taxon>Bacillati</taxon>
        <taxon>Actinomycetota</taxon>
        <taxon>Actinomycetes</taxon>
        <taxon>Streptosporangiales</taxon>
        <taxon>Nocardiopsidaceae</taxon>
        <taxon>Spinactinospora</taxon>
    </lineage>
</organism>
<dbReference type="RefSeq" id="WP_179644337.1">
    <property type="nucleotide sequence ID" value="NZ_BAAAYY010000004.1"/>
</dbReference>
<dbReference type="NCBIfam" id="TIGR02778">
    <property type="entry name" value="ligD_pol"/>
    <property type="match status" value="1"/>
</dbReference>
<feature type="domain" description="DNA ligase D polymerase" evidence="1">
    <location>
        <begin position="31"/>
        <end position="282"/>
    </location>
</feature>
<gene>
    <name evidence="2" type="ORF">HDA32_003695</name>
</gene>
<evidence type="ECO:0000313" key="2">
    <source>
        <dbReference type="EMBL" id="NYE48575.1"/>
    </source>
</evidence>
<evidence type="ECO:0000313" key="3">
    <source>
        <dbReference type="Proteomes" id="UP000589036"/>
    </source>
</evidence>
<dbReference type="GO" id="GO:0003910">
    <property type="term" value="F:DNA ligase (ATP) activity"/>
    <property type="evidence" value="ECO:0007669"/>
    <property type="project" value="UniProtKB-EC"/>
</dbReference>
<keyword evidence="3" id="KW-1185">Reference proteome</keyword>
<evidence type="ECO:0000259" key="1">
    <source>
        <dbReference type="Pfam" id="PF21686"/>
    </source>
</evidence>
<dbReference type="InterPro" id="IPR014145">
    <property type="entry name" value="LigD_pol_dom"/>
</dbReference>
<name>A0A852TZ08_9ACTN</name>
<dbReference type="Gene3D" id="3.90.920.10">
    <property type="entry name" value="DNA primase, PRIM domain"/>
    <property type="match status" value="1"/>
</dbReference>
<sequence>MGARGESVRVGGRRLDIGNPDKELFGSSGITKRDLAAHYRSVGPAMLPHVKGRPLALHRFPDGIDGEGFFQKRRADHAPDWVEGVTVPREKGSTTMVVANGTATLVWLAGQAVITLHPWLSRADDLNRPDRVIIDLDPPGDDFPGVRRAARDTRRLLEELGAPAFLMTTGSRGLHVVVPVRRRLVFDECREIAHGIADRLAQRHPDRLTTEVRKDKRGGRLFVDVLRNSYAQHAVAPYSVRPLAGAPVATPLHWEELDEVASARQWTVRGIGRRIEEVADPWRGMGRRACSLPAVAKRLRHLDR</sequence>
<reference evidence="2 3" key="1">
    <citation type="submission" date="2020-07" db="EMBL/GenBank/DDBJ databases">
        <title>Sequencing the genomes of 1000 actinobacteria strains.</title>
        <authorList>
            <person name="Klenk H.-P."/>
        </authorList>
    </citation>
    <scope>NUCLEOTIDE SEQUENCE [LARGE SCALE GENOMIC DNA]</scope>
    <source>
        <strain evidence="2 3">CXB654</strain>
    </source>
</reference>
<proteinExistence type="predicted"/>